<dbReference type="AlphaFoldDB" id="A0A9N9QAD2"/>
<evidence type="ECO:0000313" key="2">
    <source>
        <dbReference type="Proteomes" id="UP000701801"/>
    </source>
</evidence>
<dbReference type="OrthoDB" id="5422579at2759"/>
<sequence length="442" mass="51309">MPNLGAMPIEISSLINSQLSQKDIKQLRLVSRQVNDRAKLRITRVFISRHSAILNNTSETIHDNDFSKQIEEIVWDNTQHQYPNNMDEFTGLAGRRLNSGNKQLMLSYLREARKLAKSQREILKNGLDLEILQQALKLPNLKRITITSHIWASIAAGAPSYDLPLFRRLYDEFLIDRRPYVIYDRLLYELHRAQVKLQEFVVEVTRERAYIHGHLFWYLCPATHAIKTICMNSNNLTRLDLALNTAVNWGHDVSCFDCGQLKDLLSKLPSLEHLGLHANMYTDFGRMDTNPVSRPLWNSIESIFPSPDDINFPELRHLKLANLFVKTSSLLVLLTRLPSLETVDLDRLELCRNTGRFHDLLHGLKRRLVDHEDGIWKEPRTRVTIQSGWRCHGIVEDDITAFFYEGAECPYDPGFYGPKSFWRIDNDYLPGERVKCIRDEDD</sequence>
<keyword evidence="2" id="KW-1185">Reference proteome</keyword>
<evidence type="ECO:0000313" key="1">
    <source>
        <dbReference type="EMBL" id="CAG8980372.1"/>
    </source>
</evidence>
<dbReference type="EMBL" id="CAJVRM010000384">
    <property type="protein sequence ID" value="CAG8980372.1"/>
    <property type="molecule type" value="Genomic_DNA"/>
</dbReference>
<comment type="caution">
    <text evidence="1">The sequence shown here is derived from an EMBL/GenBank/DDBJ whole genome shotgun (WGS) entry which is preliminary data.</text>
</comment>
<dbReference type="InterPro" id="IPR032675">
    <property type="entry name" value="LRR_dom_sf"/>
</dbReference>
<proteinExistence type="predicted"/>
<gene>
    <name evidence="1" type="ORF">HYALB_00013719</name>
</gene>
<protein>
    <recommendedName>
        <fullName evidence="3">F-box domain-containing protein</fullName>
    </recommendedName>
</protein>
<dbReference type="SUPFAM" id="SSF52047">
    <property type="entry name" value="RNI-like"/>
    <property type="match status" value="1"/>
</dbReference>
<evidence type="ECO:0008006" key="3">
    <source>
        <dbReference type="Google" id="ProtNLM"/>
    </source>
</evidence>
<accession>A0A9N9QAD2</accession>
<name>A0A9N9QAD2_9HELO</name>
<dbReference type="Proteomes" id="UP000701801">
    <property type="component" value="Unassembled WGS sequence"/>
</dbReference>
<dbReference type="Gene3D" id="3.80.10.10">
    <property type="entry name" value="Ribonuclease Inhibitor"/>
    <property type="match status" value="1"/>
</dbReference>
<reference evidence="1" key="1">
    <citation type="submission" date="2021-07" db="EMBL/GenBank/DDBJ databases">
        <authorList>
            <person name="Durling M."/>
        </authorList>
    </citation>
    <scope>NUCLEOTIDE SEQUENCE</scope>
</reference>
<organism evidence="1 2">
    <name type="scientific">Hymenoscyphus albidus</name>
    <dbReference type="NCBI Taxonomy" id="595503"/>
    <lineage>
        <taxon>Eukaryota</taxon>
        <taxon>Fungi</taxon>
        <taxon>Dikarya</taxon>
        <taxon>Ascomycota</taxon>
        <taxon>Pezizomycotina</taxon>
        <taxon>Leotiomycetes</taxon>
        <taxon>Helotiales</taxon>
        <taxon>Helotiaceae</taxon>
        <taxon>Hymenoscyphus</taxon>
    </lineage>
</organism>